<dbReference type="GO" id="GO:0006310">
    <property type="term" value="P:DNA recombination"/>
    <property type="evidence" value="ECO:0007669"/>
    <property type="project" value="UniProtKB-KW"/>
</dbReference>
<gene>
    <name evidence="9" type="ORF">GCM10011409_18570</name>
</gene>
<comment type="caution">
    <text evidence="9">The sequence shown here is derived from an EMBL/GenBank/DDBJ whole genome shotgun (WGS) entry which is preliminary data.</text>
</comment>
<feature type="compositionally biased region" description="Basic residues" evidence="6">
    <location>
        <begin position="26"/>
        <end position="37"/>
    </location>
</feature>
<evidence type="ECO:0000256" key="3">
    <source>
        <dbReference type="ARBA" id="ARBA00023125"/>
    </source>
</evidence>
<dbReference type="GO" id="GO:0003677">
    <property type="term" value="F:DNA binding"/>
    <property type="evidence" value="ECO:0007669"/>
    <property type="project" value="UniProtKB-UniRule"/>
</dbReference>
<dbReference type="InterPro" id="IPR050090">
    <property type="entry name" value="Tyrosine_recombinase_XerCD"/>
</dbReference>
<dbReference type="PANTHER" id="PTHR30349">
    <property type="entry name" value="PHAGE INTEGRASE-RELATED"/>
    <property type="match status" value="1"/>
</dbReference>
<feature type="compositionally biased region" description="Basic and acidic residues" evidence="6">
    <location>
        <begin position="38"/>
        <end position="50"/>
    </location>
</feature>
<reference evidence="9" key="2">
    <citation type="submission" date="2020-09" db="EMBL/GenBank/DDBJ databases">
        <authorList>
            <person name="Sun Q."/>
            <person name="Zhou Y."/>
        </authorList>
    </citation>
    <scope>NUCLEOTIDE SEQUENCE</scope>
    <source>
        <strain evidence="9">CGMCC 1.15454</strain>
    </source>
</reference>
<dbReference type="InterPro" id="IPR011010">
    <property type="entry name" value="DNA_brk_join_enz"/>
</dbReference>
<evidence type="ECO:0000256" key="2">
    <source>
        <dbReference type="ARBA" id="ARBA00022908"/>
    </source>
</evidence>
<dbReference type="Proteomes" id="UP000621492">
    <property type="component" value="Unassembled WGS sequence"/>
</dbReference>
<reference evidence="9" key="1">
    <citation type="journal article" date="2014" name="Int. J. Syst. Evol. Microbiol.">
        <title>Complete genome sequence of Corynebacterium casei LMG S-19264T (=DSM 44701T), isolated from a smear-ripened cheese.</title>
        <authorList>
            <consortium name="US DOE Joint Genome Institute (JGI-PGF)"/>
            <person name="Walter F."/>
            <person name="Albersmeier A."/>
            <person name="Kalinowski J."/>
            <person name="Ruckert C."/>
        </authorList>
    </citation>
    <scope>NUCLEOTIDE SEQUENCE</scope>
    <source>
        <strain evidence="9">CGMCC 1.15454</strain>
    </source>
</reference>
<dbReference type="CDD" id="cd01189">
    <property type="entry name" value="INT_ICEBs1_C_like"/>
    <property type="match status" value="1"/>
</dbReference>
<evidence type="ECO:0000259" key="8">
    <source>
        <dbReference type="PROSITE" id="PS51900"/>
    </source>
</evidence>
<keyword evidence="2" id="KW-0229">DNA integration</keyword>
<feature type="region of interest" description="Disordered" evidence="6">
    <location>
        <begin position="26"/>
        <end position="53"/>
    </location>
</feature>
<protein>
    <submittedName>
        <fullName evidence="9">Site-specific integrase</fullName>
    </submittedName>
</protein>
<dbReference type="InterPro" id="IPR002104">
    <property type="entry name" value="Integrase_catalytic"/>
</dbReference>
<feature type="domain" description="Core-binding (CB)" evidence="8">
    <location>
        <begin position="60"/>
        <end position="142"/>
    </location>
</feature>
<dbReference type="InterPro" id="IPR013762">
    <property type="entry name" value="Integrase-like_cat_sf"/>
</dbReference>
<keyword evidence="4" id="KW-0233">DNA recombination</keyword>
<evidence type="ECO:0000256" key="5">
    <source>
        <dbReference type="PROSITE-ProRule" id="PRU01248"/>
    </source>
</evidence>
<dbReference type="Pfam" id="PF00589">
    <property type="entry name" value="Phage_integrase"/>
    <property type="match status" value="1"/>
</dbReference>
<keyword evidence="3 5" id="KW-0238">DNA-binding</keyword>
<dbReference type="PANTHER" id="PTHR30349:SF64">
    <property type="entry name" value="PROPHAGE INTEGRASE INTD-RELATED"/>
    <property type="match status" value="1"/>
</dbReference>
<dbReference type="Pfam" id="PF14659">
    <property type="entry name" value="Phage_int_SAM_3"/>
    <property type="match status" value="1"/>
</dbReference>
<sequence length="394" mass="46035">MHCNQIQTKKGKVWFCMEYGPGGKQVKRHGKTKKEAKKRVEEEIKRRERTGITSRQSKKITFNKFAKEWLKAYALTGVKRGSVRVREKEINILNKYFSKTPVAKITHLKYQDMLNDLSKKEYEESTISGVNTCAGMIFKFAKRNKLIEDNPRDGATIPKKRKTINSVKKNSIENKYMESEELSEFLNAVIKIGLELDKERFYTLAFSGMRPGELVALKKHDIDVKNKTINIDKTLYNENNNMKEYELTPPKNNGSYRVIGMDEKIIIMLKKLIHNNDVHKMKYRNLADDFHDQDFVFQRKNGYPFLTKNLATRMKRILKYTGIEKKLTPHSFRHTHISMLTESGVDLPTIMQRVGHEDPDTTLKIYTHVTNKMKLRSVEKVTTHHSDLLEKITF</sequence>
<comment type="similarity">
    <text evidence="1">Belongs to the 'phage' integrase family.</text>
</comment>
<keyword evidence="10" id="KW-1185">Reference proteome</keyword>
<dbReference type="EMBL" id="BMJD01000012">
    <property type="protein sequence ID" value="GGB41343.1"/>
    <property type="molecule type" value="Genomic_DNA"/>
</dbReference>
<dbReference type="InterPro" id="IPR004107">
    <property type="entry name" value="Integrase_SAM-like_N"/>
</dbReference>
<evidence type="ECO:0000313" key="10">
    <source>
        <dbReference type="Proteomes" id="UP000621492"/>
    </source>
</evidence>
<dbReference type="RefSeq" id="WP_188724988.1">
    <property type="nucleotide sequence ID" value="NZ_BMJD01000012.1"/>
</dbReference>
<evidence type="ECO:0000256" key="1">
    <source>
        <dbReference type="ARBA" id="ARBA00008857"/>
    </source>
</evidence>
<proteinExistence type="inferred from homology"/>
<evidence type="ECO:0000313" key="9">
    <source>
        <dbReference type="EMBL" id="GGB41343.1"/>
    </source>
</evidence>
<dbReference type="GO" id="GO:0015074">
    <property type="term" value="P:DNA integration"/>
    <property type="evidence" value="ECO:0007669"/>
    <property type="project" value="UniProtKB-KW"/>
</dbReference>
<accession>A0A9W5X5M2</accession>
<name>A0A9W5X5M2_9BACI</name>
<dbReference type="InterPro" id="IPR010998">
    <property type="entry name" value="Integrase_recombinase_N"/>
</dbReference>
<evidence type="ECO:0000256" key="6">
    <source>
        <dbReference type="SAM" id="MobiDB-lite"/>
    </source>
</evidence>
<evidence type="ECO:0000256" key="4">
    <source>
        <dbReference type="ARBA" id="ARBA00023172"/>
    </source>
</evidence>
<dbReference type="PROSITE" id="PS51898">
    <property type="entry name" value="TYR_RECOMBINASE"/>
    <property type="match status" value="1"/>
</dbReference>
<organism evidence="9 10">
    <name type="scientific">Lentibacillus populi</name>
    <dbReference type="NCBI Taxonomy" id="1827502"/>
    <lineage>
        <taxon>Bacteria</taxon>
        <taxon>Bacillati</taxon>
        <taxon>Bacillota</taxon>
        <taxon>Bacilli</taxon>
        <taxon>Bacillales</taxon>
        <taxon>Bacillaceae</taxon>
        <taxon>Lentibacillus</taxon>
    </lineage>
</organism>
<dbReference type="Gene3D" id="1.10.443.10">
    <property type="entry name" value="Intergrase catalytic core"/>
    <property type="match status" value="1"/>
</dbReference>
<dbReference type="Gene3D" id="1.10.150.130">
    <property type="match status" value="1"/>
</dbReference>
<evidence type="ECO:0000259" key="7">
    <source>
        <dbReference type="PROSITE" id="PS51898"/>
    </source>
</evidence>
<feature type="domain" description="Tyr recombinase" evidence="7">
    <location>
        <begin position="172"/>
        <end position="380"/>
    </location>
</feature>
<dbReference type="PROSITE" id="PS51900">
    <property type="entry name" value="CB"/>
    <property type="match status" value="1"/>
</dbReference>
<dbReference type="InterPro" id="IPR044068">
    <property type="entry name" value="CB"/>
</dbReference>
<dbReference type="SUPFAM" id="SSF56349">
    <property type="entry name" value="DNA breaking-rejoining enzymes"/>
    <property type="match status" value="1"/>
</dbReference>
<dbReference type="AlphaFoldDB" id="A0A9W5X5M2"/>